<feature type="transmembrane region" description="Helical" evidence="8">
    <location>
        <begin position="151"/>
        <end position="169"/>
    </location>
</feature>
<evidence type="ECO:0000313" key="12">
    <source>
        <dbReference type="Proteomes" id="UP000183995"/>
    </source>
</evidence>
<dbReference type="InterPro" id="IPR050297">
    <property type="entry name" value="LipidA_mod_glycosyltrf_83"/>
</dbReference>
<keyword evidence="6 8" id="KW-1133">Transmembrane helix</keyword>
<keyword evidence="4 11" id="KW-0808">Transferase</keyword>
<dbReference type="EMBL" id="FQXV01000005">
    <property type="protein sequence ID" value="SHI00226.1"/>
    <property type="molecule type" value="Genomic_DNA"/>
</dbReference>
<feature type="transmembrane region" description="Helical" evidence="8">
    <location>
        <begin position="175"/>
        <end position="208"/>
    </location>
</feature>
<feature type="transmembrane region" description="Helical" evidence="8">
    <location>
        <begin position="356"/>
        <end position="380"/>
    </location>
</feature>
<feature type="transmembrane region" description="Helical" evidence="8">
    <location>
        <begin position="451"/>
        <end position="471"/>
    </location>
</feature>
<reference evidence="11 12" key="1">
    <citation type="submission" date="2016-11" db="EMBL/GenBank/DDBJ databases">
        <authorList>
            <person name="Jaros S."/>
            <person name="Januszkiewicz K."/>
            <person name="Wedrychowicz H."/>
        </authorList>
    </citation>
    <scope>NUCLEOTIDE SEQUENCE [LARGE SCALE GENOMIC DNA]</scope>
    <source>
        <strain evidence="11 12">DSM 10068</strain>
    </source>
</reference>
<feature type="domain" description="Glycosyltransferase RgtA/B/C/D-like" evidence="9">
    <location>
        <begin position="76"/>
        <end position="234"/>
    </location>
</feature>
<feature type="transmembrane region" description="Helical" evidence="8">
    <location>
        <begin position="503"/>
        <end position="523"/>
    </location>
</feature>
<keyword evidence="2" id="KW-1003">Cell membrane</keyword>
<dbReference type="InterPro" id="IPR056785">
    <property type="entry name" value="YkcA/B-like_C"/>
</dbReference>
<feature type="transmembrane region" description="Helical" evidence="8">
    <location>
        <begin position="128"/>
        <end position="144"/>
    </location>
</feature>
<accession>A0A1M5XKE1</accession>
<dbReference type="Proteomes" id="UP000183995">
    <property type="component" value="Unassembled WGS sequence"/>
</dbReference>
<organism evidence="11 12">
    <name type="scientific">Sporobacter termitidis DSM 10068</name>
    <dbReference type="NCBI Taxonomy" id="1123282"/>
    <lineage>
        <taxon>Bacteria</taxon>
        <taxon>Bacillati</taxon>
        <taxon>Bacillota</taxon>
        <taxon>Clostridia</taxon>
        <taxon>Eubacteriales</taxon>
        <taxon>Oscillospiraceae</taxon>
        <taxon>Sporobacter</taxon>
    </lineage>
</organism>
<feature type="transmembrane region" description="Helical" evidence="8">
    <location>
        <begin position="392"/>
        <end position="411"/>
    </location>
</feature>
<dbReference type="GO" id="GO:0016763">
    <property type="term" value="F:pentosyltransferase activity"/>
    <property type="evidence" value="ECO:0007669"/>
    <property type="project" value="TreeGrafter"/>
</dbReference>
<evidence type="ECO:0000256" key="6">
    <source>
        <dbReference type="ARBA" id="ARBA00022989"/>
    </source>
</evidence>
<dbReference type="STRING" id="1123282.SAMN02745823_01892"/>
<evidence type="ECO:0000256" key="3">
    <source>
        <dbReference type="ARBA" id="ARBA00022676"/>
    </source>
</evidence>
<keyword evidence="12" id="KW-1185">Reference proteome</keyword>
<evidence type="ECO:0000259" key="10">
    <source>
        <dbReference type="Pfam" id="PF24878"/>
    </source>
</evidence>
<dbReference type="PANTHER" id="PTHR33908">
    <property type="entry name" value="MANNOSYLTRANSFERASE YKCB-RELATED"/>
    <property type="match status" value="1"/>
</dbReference>
<name>A0A1M5XKE1_9FIRM</name>
<dbReference type="GO" id="GO:0009103">
    <property type="term" value="P:lipopolysaccharide biosynthetic process"/>
    <property type="evidence" value="ECO:0007669"/>
    <property type="project" value="UniProtKB-ARBA"/>
</dbReference>
<evidence type="ECO:0000256" key="5">
    <source>
        <dbReference type="ARBA" id="ARBA00022692"/>
    </source>
</evidence>
<feature type="domain" description="Putative mannosyltransferase YkcA/B-like C-terminal" evidence="10">
    <location>
        <begin position="569"/>
        <end position="653"/>
    </location>
</feature>
<keyword evidence="7 8" id="KW-0472">Membrane</keyword>
<sequence length="683" mass="73460">MKALAVHKIGLPSLKEHWHMYALAAIALLSFGMNFLLIGKVGYGNAYYAAAIRSMTESFKNFFYVSFDPAGFVSVDKPPLGLWVQALFTLVLGYHGWAMLLPQALAAAGASIMMYVLTAKYFGRPAGLLAALVFALTPAVVIAARNNTMDTQLVLVLLAAAWFLLKSIDTAKWRYLFLCALFVGLGFNIKMLEAYMILPAVVLVYLVFDRHAFIKRLAAGAAGLVIMLAVSSAWVLAVDLTPADARPYVGSSSDNTVSQLILGHNGLERLYGSGGGTGSFGTTPKRAASRPAQNAARTATDSTGRIFAAVNPDNPPARVNGATLAPGPWMAFMGRAPLTGAVGGGNDIGMAGPFRLWYNGLFGQATWLFALALFCILIRFGSFNRNSLTVRNAAFIFWIVWLGAVSAFFSFASFWHRYYLCMLAPGLAGLVGIGLPEMLRAFRAKRGWRQLLLPAALLGAFVPEILFVWRYAALRTWLAPLMLAAAAGALVLMAVYYIRPKKLILYVSSALTLLALLAGPFYWSLTAILYVEQNSTLPYAGPELQAAPSRGITRNQEVLTTGDSGTAALERYLVAHYKTGSWLVVSQRADDVAQFIVDTGLPAVAYGGFLGSDNAMTLNRLKELVAGGKITYFLVTGQSGGLRNDIEDYVRQNAALVSPEAYLGTLKPGGGNGIGGDALYFFG</sequence>
<comment type="subcellular location">
    <subcellularLocation>
        <location evidence="1">Cell membrane</location>
        <topology evidence="1">Multi-pass membrane protein</topology>
    </subcellularLocation>
</comment>
<feature type="transmembrane region" description="Helical" evidence="8">
    <location>
        <begin position="477"/>
        <end position="498"/>
    </location>
</feature>
<dbReference type="GO" id="GO:0010041">
    <property type="term" value="P:response to iron(III) ion"/>
    <property type="evidence" value="ECO:0007669"/>
    <property type="project" value="TreeGrafter"/>
</dbReference>
<evidence type="ECO:0000256" key="7">
    <source>
        <dbReference type="ARBA" id="ARBA00023136"/>
    </source>
</evidence>
<feature type="transmembrane region" description="Helical" evidence="8">
    <location>
        <begin position="80"/>
        <end position="97"/>
    </location>
</feature>
<keyword evidence="3" id="KW-0328">Glycosyltransferase</keyword>
<feature type="transmembrane region" description="Helical" evidence="8">
    <location>
        <begin position="217"/>
        <end position="237"/>
    </location>
</feature>
<gene>
    <name evidence="11" type="ORF">SAMN02745823_01892</name>
</gene>
<evidence type="ECO:0000256" key="8">
    <source>
        <dbReference type="SAM" id="Phobius"/>
    </source>
</evidence>
<feature type="transmembrane region" description="Helical" evidence="8">
    <location>
        <begin position="20"/>
        <end position="38"/>
    </location>
</feature>
<protein>
    <submittedName>
        <fullName evidence="11">4-amino-4-deoxy-L-arabinose transferase</fullName>
    </submittedName>
</protein>
<evidence type="ECO:0000256" key="2">
    <source>
        <dbReference type="ARBA" id="ARBA00022475"/>
    </source>
</evidence>
<dbReference type="InterPro" id="IPR038731">
    <property type="entry name" value="RgtA/B/C-like"/>
</dbReference>
<proteinExistence type="predicted"/>
<evidence type="ECO:0000256" key="4">
    <source>
        <dbReference type="ARBA" id="ARBA00022679"/>
    </source>
</evidence>
<evidence type="ECO:0000259" key="9">
    <source>
        <dbReference type="Pfam" id="PF13231"/>
    </source>
</evidence>
<keyword evidence="5 8" id="KW-0812">Transmembrane</keyword>
<dbReference type="AlphaFoldDB" id="A0A1M5XKE1"/>
<evidence type="ECO:0000256" key="1">
    <source>
        <dbReference type="ARBA" id="ARBA00004651"/>
    </source>
</evidence>
<evidence type="ECO:0000313" key="11">
    <source>
        <dbReference type="EMBL" id="SHI00226.1"/>
    </source>
</evidence>
<dbReference type="Pfam" id="PF24878">
    <property type="entry name" value="YkcB_C"/>
    <property type="match status" value="1"/>
</dbReference>
<dbReference type="PANTHER" id="PTHR33908:SF3">
    <property type="entry name" value="UNDECAPRENYL PHOSPHATE-ALPHA-4-AMINO-4-DEOXY-L-ARABINOSE ARABINOSYL TRANSFERASE"/>
    <property type="match status" value="1"/>
</dbReference>
<dbReference type="RefSeq" id="WP_073078095.1">
    <property type="nucleotide sequence ID" value="NZ_FQXV01000005.1"/>
</dbReference>
<dbReference type="OrthoDB" id="9810398at2"/>
<dbReference type="GO" id="GO:0005886">
    <property type="term" value="C:plasma membrane"/>
    <property type="evidence" value="ECO:0007669"/>
    <property type="project" value="UniProtKB-SubCell"/>
</dbReference>
<dbReference type="Pfam" id="PF13231">
    <property type="entry name" value="PMT_2"/>
    <property type="match status" value="1"/>
</dbReference>